<dbReference type="Pfam" id="PF13643">
    <property type="entry name" value="DUF4145"/>
    <property type="match status" value="1"/>
</dbReference>
<organism evidence="2 3">
    <name type="scientific">Faecalibacterium prausnitzii</name>
    <dbReference type="NCBI Taxonomy" id="853"/>
    <lineage>
        <taxon>Bacteria</taxon>
        <taxon>Bacillati</taxon>
        <taxon>Bacillota</taxon>
        <taxon>Clostridia</taxon>
        <taxon>Eubacteriales</taxon>
        <taxon>Oscillospiraceae</taxon>
        <taxon>Faecalibacterium</taxon>
    </lineage>
</organism>
<evidence type="ECO:0000313" key="2">
    <source>
        <dbReference type="EMBL" id="RCH48148.1"/>
    </source>
</evidence>
<evidence type="ECO:0000313" key="3">
    <source>
        <dbReference type="Proteomes" id="UP000252378"/>
    </source>
</evidence>
<dbReference type="RefSeq" id="WP_113991769.1">
    <property type="nucleotide sequence ID" value="NZ_JAWHPP010000001.1"/>
</dbReference>
<feature type="domain" description="DUF4145" evidence="1">
    <location>
        <begin position="106"/>
        <end position="188"/>
    </location>
</feature>
<dbReference type="AlphaFoldDB" id="A0A367GBK5"/>
<proteinExistence type="predicted"/>
<dbReference type="InterPro" id="IPR025285">
    <property type="entry name" value="DUF4145"/>
</dbReference>
<evidence type="ECO:0000259" key="1">
    <source>
        <dbReference type="Pfam" id="PF13643"/>
    </source>
</evidence>
<reference evidence="2 3" key="1">
    <citation type="submission" date="2018-03" db="EMBL/GenBank/DDBJ databases">
        <title>Complete genome sequencing of Faecalibacterium prausnitzii strains isolated from the human gut.</title>
        <authorList>
            <person name="Fitzgerald B.C."/>
            <person name="Shkoporov A.N."/>
            <person name="Ross P.R."/>
            <person name="Hill C."/>
        </authorList>
    </citation>
    <scope>NUCLEOTIDE SEQUENCE [LARGE SCALE GENOMIC DNA]</scope>
    <source>
        <strain evidence="2 3">ATCC 27768</strain>
    </source>
</reference>
<comment type="caution">
    <text evidence="2">The sequence shown here is derived from an EMBL/GenBank/DDBJ whole genome shotgun (WGS) entry which is preliminary data.</text>
</comment>
<protein>
    <recommendedName>
        <fullName evidence="1">DUF4145 domain-containing protein</fullName>
    </recommendedName>
</protein>
<dbReference type="EMBL" id="PXUP01000001">
    <property type="protein sequence ID" value="RCH48148.1"/>
    <property type="molecule type" value="Genomic_DNA"/>
</dbReference>
<name>A0A367GBK5_9FIRM</name>
<gene>
    <name evidence="2" type="ORF">C7J97_00940</name>
</gene>
<sequence>MKNFFKNYDASHIHFSQSDGIKVRSIKCGYCENTVAPNSGFNMIYRADNAPSSYGTCLATIYECPLCGCPTIFYTETEETIPGELWGRTIKNLPDSIAKLYDECRTCYANQCYTASQMIARTLLMHIAVEQGSVEGLSFAKYVNYLEERNFIPPNGKKWVDYIRKTGNVANHEIVIKEKEETKRVITFLSSLLMFIYELPNELEE</sequence>
<dbReference type="Proteomes" id="UP000252378">
    <property type="component" value="Unassembled WGS sequence"/>
</dbReference>
<accession>A0A367GBK5</accession>